<gene>
    <name evidence="3" type="ORF">GCM10010345_68580</name>
</gene>
<evidence type="ECO:0000259" key="2">
    <source>
        <dbReference type="PROSITE" id="PS50943"/>
    </source>
</evidence>
<comment type="caution">
    <text evidence="3">The sequence shown here is derived from an EMBL/GenBank/DDBJ whole genome shotgun (WGS) entry which is preliminary data.</text>
</comment>
<organism evidence="3 4">
    <name type="scientific">Streptomyces canarius</name>
    <dbReference type="NCBI Taxonomy" id="285453"/>
    <lineage>
        <taxon>Bacteria</taxon>
        <taxon>Bacillati</taxon>
        <taxon>Actinomycetota</taxon>
        <taxon>Actinomycetes</taxon>
        <taxon>Kitasatosporales</taxon>
        <taxon>Streptomycetaceae</taxon>
        <taxon>Streptomyces</taxon>
    </lineage>
</organism>
<evidence type="ECO:0000313" key="3">
    <source>
        <dbReference type="EMBL" id="GHA54248.1"/>
    </source>
</evidence>
<dbReference type="RefSeq" id="WP_189892470.1">
    <property type="nucleotide sequence ID" value="NZ_BMVN01000034.1"/>
</dbReference>
<keyword evidence="1" id="KW-0238">DNA-binding</keyword>
<dbReference type="Gene3D" id="1.10.260.40">
    <property type="entry name" value="lambda repressor-like DNA-binding domains"/>
    <property type="match status" value="1"/>
</dbReference>
<sequence length="445" mass="48459">MTDDESLGSRIRRLRRAAGLSQESLARPNLSPSYVSLLEAGKRIPSEGVLAQLAERLGCDVAYLAGPQAKPDAVRLEVEVRYAQLALRNGDAGAALDAFTALRAELTAPEHRDLLFAVDLGIAQSLEHKGDLEEAATRFEDLRRLCVTEGRSTVDQLCVVMSLCRCYRELGNLSHAIEVAEDALARATELPPTVAYLELMSTLIGVYCERGDLHRAGFLATQAISHAEVITDRRALGGVYWNASAVLHRQGRSEEALPLIKKAVAIYAEGDDERALARVRNAHATVLLQSDDPNPEAAKALLEQSASTLRALGSNIDVAYVETAMARADVMLGQPESAIEHAERALDLLGPEHRLESARVHLVLAAAHALRDDHEAVQAAYERGALLLEASEAGRQAAFAWSELAEILEKIGESERAVWAYRQGMRLMGHRSSLISAQHQPINRN</sequence>
<dbReference type="InterPro" id="IPR010982">
    <property type="entry name" value="Lambda_DNA-bd_dom_sf"/>
</dbReference>
<dbReference type="SUPFAM" id="SSF47413">
    <property type="entry name" value="lambda repressor-like DNA-binding domains"/>
    <property type="match status" value="1"/>
</dbReference>
<evidence type="ECO:0000313" key="4">
    <source>
        <dbReference type="Proteomes" id="UP000653644"/>
    </source>
</evidence>
<dbReference type="Gene3D" id="1.25.40.10">
    <property type="entry name" value="Tetratricopeptide repeat domain"/>
    <property type="match status" value="2"/>
</dbReference>
<dbReference type="InterPro" id="IPR050807">
    <property type="entry name" value="TransReg_Diox_bact_type"/>
</dbReference>
<dbReference type="SMART" id="SM00530">
    <property type="entry name" value="HTH_XRE"/>
    <property type="match status" value="1"/>
</dbReference>
<proteinExistence type="predicted"/>
<keyword evidence="4" id="KW-1185">Reference proteome</keyword>
<protein>
    <submittedName>
        <fullName evidence="3">Transcriptional regulator</fullName>
    </submittedName>
</protein>
<dbReference type="CDD" id="cd00093">
    <property type="entry name" value="HTH_XRE"/>
    <property type="match status" value="1"/>
</dbReference>
<dbReference type="PANTHER" id="PTHR46797:SF1">
    <property type="entry name" value="METHYLPHOSPHONATE SYNTHASE"/>
    <property type="match status" value="1"/>
</dbReference>
<dbReference type="PROSITE" id="PS50943">
    <property type="entry name" value="HTH_CROC1"/>
    <property type="match status" value="1"/>
</dbReference>
<dbReference type="InterPro" id="IPR001387">
    <property type="entry name" value="Cro/C1-type_HTH"/>
</dbReference>
<name>A0ABQ3D3P8_9ACTN</name>
<reference evidence="4" key="1">
    <citation type="journal article" date="2019" name="Int. J. Syst. Evol. Microbiol.">
        <title>The Global Catalogue of Microorganisms (GCM) 10K type strain sequencing project: providing services to taxonomists for standard genome sequencing and annotation.</title>
        <authorList>
            <consortium name="The Broad Institute Genomics Platform"/>
            <consortium name="The Broad Institute Genome Sequencing Center for Infectious Disease"/>
            <person name="Wu L."/>
            <person name="Ma J."/>
        </authorList>
    </citation>
    <scope>NUCLEOTIDE SEQUENCE [LARGE SCALE GENOMIC DNA]</scope>
    <source>
        <strain evidence="4">JCM 4733</strain>
    </source>
</reference>
<feature type="domain" description="HTH cro/C1-type" evidence="2">
    <location>
        <begin position="11"/>
        <end position="64"/>
    </location>
</feature>
<dbReference type="PANTHER" id="PTHR46797">
    <property type="entry name" value="HTH-TYPE TRANSCRIPTIONAL REGULATOR"/>
    <property type="match status" value="1"/>
</dbReference>
<evidence type="ECO:0000256" key="1">
    <source>
        <dbReference type="ARBA" id="ARBA00023125"/>
    </source>
</evidence>
<dbReference type="SUPFAM" id="SSF48452">
    <property type="entry name" value="TPR-like"/>
    <property type="match status" value="3"/>
</dbReference>
<accession>A0ABQ3D3P8</accession>
<dbReference type="InterPro" id="IPR011990">
    <property type="entry name" value="TPR-like_helical_dom_sf"/>
</dbReference>
<dbReference type="Proteomes" id="UP000653644">
    <property type="component" value="Unassembled WGS sequence"/>
</dbReference>
<dbReference type="Pfam" id="PF13560">
    <property type="entry name" value="HTH_31"/>
    <property type="match status" value="1"/>
</dbReference>
<dbReference type="EMBL" id="BMVN01000034">
    <property type="protein sequence ID" value="GHA54248.1"/>
    <property type="molecule type" value="Genomic_DNA"/>
</dbReference>